<dbReference type="PANTHER" id="PTHR34236">
    <property type="entry name" value="DIMETHYL SULFOXIDE REDUCTASE TRANSCRIPTIONAL ACTIVATOR"/>
    <property type="match status" value="1"/>
</dbReference>
<dbReference type="PANTHER" id="PTHR34236:SF1">
    <property type="entry name" value="DIMETHYL SULFOXIDE REDUCTASE TRANSCRIPTIONAL ACTIVATOR"/>
    <property type="match status" value="1"/>
</dbReference>
<evidence type="ECO:0000256" key="2">
    <source>
        <dbReference type="ARBA" id="ARBA00023163"/>
    </source>
</evidence>
<keyword evidence="5" id="KW-1185">Reference proteome</keyword>
<dbReference type="InterPro" id="IPR007050">
    <property type="entry name" value="HTH_bacterioopsin"/>
</dbReference>
<evidence type="ECO:0000313" key="5">
    <source>
        <dbReference type="Proteomes" id="UP000186914"/>
    </source>
</evidence>
<evidence type="ECO:0000256" key="1">
    <source>
        <dbReference type="ARBA" id="ARBA00023015"/>
    </source>
</evidence>
<name>A0A1N7CS93_9EURY</name>
<dbReference type="Pfam" id="PF04967">
    <property type="entry name" value="HTH_10"/>
    <property type="match status" value="1"/>
</dbReference>
<evidence type="ECO:0000313" key="4">
    <source>
        <dbReference type="EMBL" id="SIR66344.1"/>
    </source>
</evidence>
<dbReference type="EMBL" id="FTNO01000003">
    <property type="protein sequence ID" value="SIR66344.1"/>
    <property type="molecule type" value="Genomic_DNA"/>
</dbReference>
<protein>
    <submittedName>
        <fullName evidence="4">Predicted DNA binding protein, contains HTH domain</fullName>
    </submittedName>
</protein>
<keyword evidence="2" id="KW-0804">Transcription</keyword>
<evidence type="ECO:0000259" key="3">
    <source>
        <dbReference type="Pfam" id="PF04967"/>
    </source>
</evidence>
<dbReference type="AlphaFoldDB" id="A0A1N7CS93"/>
<dbReference type="OrthoDB" id="194721at2157"/>
<reference evidence="5" key="1">
    <citation type="submission" date="2017-01" db="EMBL/GenBank/DDBJ databases">
        <authorList>
            <person name="Varghese N."/>
            <person name="Submissions S."/>
        </authorList>
    </citation>
    <scope>NUCLEOTIDE SEQUENCE [LARGE SCALE GENOMIC DNA]</scope>
    <source>
        <strain evidence="5">CGMCC 1.7737</strain>
    </source>
</reference>
<proteinExistence type="predicted"/>
<dbReference type="Gene3D" id="1.10.10.10">
    <property type="entry name" value="Winged helix-like DNA-binding domain superfamily/Winged helix DNA-binding domain"/>
    <property type="match status" value="1"/>
</dbReference>
<accession>A0A1N7CS93</accession>
<gene>
    <name evidence="4" type="ORF">SAMN05421858_3212</name>
</gene>
<sequence length="238" mass="26984">MTLAGTELIYLTVDIWHPDCWTLHATKAVDAGLLGYEMTLQSGEFADRFRLYRAYGDSRGAVEQLIEAIDKTDLTKDVIVLAPSTSPDSRAFGPITQDILVEFDPVPGMRDAFTNRGFMHYGPSQHEEGRERRSLLTISDRNTVYQALKDIEESYDADLDIERFTTTHTPAGLQDLPNDGLSPRQREAFQLARARGYYEYPRGITAQELADEFGVSRTTFIEHLRKAERELLTGIEFQ</sequence>
<dbReference type="RefSeq" id="WP_076431154.1">
    <property type="nucleotide sequence ID" value="NZ_FTNO01000003.1"/>
</dbReference>
<dbReference type="Proteomes" id="UP000186914">
    <property type="component" value="Unassembled WGS sequence"/>
</dbReference>
<keyword evidence="1" id="KW-0805">Transcription regulation</keyword>
<organism evidence="4 5">
    <name type="scientific">Haladaptatus litoreus</name>
    <dbReference type="NCBI Taxonomy" id="553468"/>
    <lineage>
        <taxon>Archaea</taxon>
        <taxon>Methanobacteriati</taxon>
        <taxon>Methanobacteriota</taxon>
        <taxon>Stenosarchaea group</taxon>
        <taxon>Halobacteria</taxon>
        <taxon>Halobacteriales</taxon>
        <taxon>Haladaptataceae</taxon>
        <taxon>Haladaptatus</taxon>
    </lineage>
</organism>
<dbReference type="InterPro" id="IPR036388">
    <property type="entry name" value="WH-like_DNA-bd_sf"/>
</dbReference>
<feature type="domain" description="HTH bat-type" evidence="3">
    <location>
        <begin position="181"/>
        <end position="232"/>
    </location>
</feature>